<organism evidence="1 2">
    <name type="scientific">Pluteus cervinus</name>
    <dbReference type="NCBI Taxonomy" id="181527"/>
    <lineage>
        <taxon>Eukaryota</taxon>
        <taxon>Fungi</taxon>
        <taxon>Dikarya</taxon>
        <taxon>Basidiomycota</taxon>
        <taxon>Agaricomycotina</taxon>
        <taxon>Agaricomycetes</taxon>
        <taxon>Agaricomycetidae</taxon>
        <taxon>Agaricales</taxon>
        <taxon>Pluteineae</taxon>
        <taxon>Pluteaceae</taxon>
        <taxon>Pluteus</taxon>
    </lineage>
</organism>
<evidence type="ECO:0000313" key="2">
    <source>
        <dbReference type="Proteomes" id="UP000308600"/>
    </source>
</evidence>
<dbReference type="EMBL" id="ML209712">
    <property type="protein sequence ID" value="TFK58040.1"/>
    <property type="molecule type" value="Genomic_DNA"/>
</dbReference>
<protein>
    <submittedName>
        <fullName evidence="1">Uncharacterized protein</fullName>
    </submittedName>
</protein>
<gene>
    <name evidence="1" type="ORF">BDN72DRAFT_782590</name>
</gene>
<reference evidence="1 2" key="1">
    <citation type="journal article" date="2019" name="Nat. Ecol. Evol.">
        <title>Megaphylogeny resolves global patterns of mushroom evolution.</title>
        <authorList>
            <person name="Varga T."/>
            <person name="Krizsan K."/>
            <person name="Foldi C."/>
            <person name="Dima B."/>
            <person name="Sanchez-Garcia M."/>
            <person name="Sanchez-Ramirez S."/>
            <person name="Szollosi G.J."/>
            <person name="Szarkandi J.G."/>
            <person name="Papp V."/>
            <person name="Albert L."/>
            <person name="Andreopoulos W."/>
            <person name="Angelini C."/>
            <person name="Antonin V."/>
            <person name="Barry K.W."/>
            <person name="Bougher N.L."/>
            <person name="Buchanan P."/>
            <person name="Buyck B."/>
            <person name="Bense V."/>
            <person name="Catcheside P."/>
            <person name="Chovatia M."/>
            <person name="Cooper J."/>
            <person name="Damon W."/>
            <person name="Desjardin D."/>
            <person name="Finy P."/>
            <person name="Geml J."/>
            <person name="Haridas S."/>
            <person name="Hughes K."/>
            <person name="Justo A."/>
            <person name="Karasinski D."/>
            <person name="Kautmanova I."/>
            <person name="Kiss B."/>
            <person name="Kocsube S."/>
            <person name="Kotiranta H."/>
            <person name="LaButti K.M."/>
            <person name="Lechner B.E."/>
            <person name="Liimatainen K."/>
            <person name="Lipzen A."/>
            <person name="Lukacs Z."/>
            <person name="Mihaltcheva S."/>
            <person name="Morgado L.N."/>
            <person name="Niskanen T."/>
            <person name="Noordeloos M.E."/>
            <person name="Ohm R.A."/>
            <person name="Ortiz-Santana B."/>
            <person name="Ovrebo C."/>
            <person name="Racz N."/>
            <person name="Riley R."/>
            <person name="Savchenko A."/>
            <person name="Shiryaev A."/>
            <person name="Soop K."/>
            <person name="Spirin V."/>
            <person name="Szebenyi C."/>
            <person name="Tomsovsky M."/>
            <person name="Tulloss R.E."/>
            <person name="Uehling J."/>
            <person name="Grigoriev I.V."/>
            <person name="Vagvolgyi C."/>
            <person name="Papp T."/>
            <person name="Martin F.M."/>
            <person name="Miettinen O."/>
            <person name="Hibbett D.S."/>
            <person name="Nagy L.G."/>
        </authorList>
    </citation>
    <scope>NUCLEOTIDE SEQUENCE [LARGE SCALE GENOMIC DNA]</scope>
    <source>
        <strain evidence="1 2">NL-1719</strain>
    </source>
</reference>
<keyword evidence="2" id="KW-1185">Reference proteome</keyword>
<sequence>MVLGHRRGDWRPSKGDYLKYEETRDQLIRERVGRAALKTGGIVWRLAIEALGGLEKAKSLAMRRPEFVERRNALYSADSKVFFDEELKEDEMWAICGVYQVYHSPSEEVAQKSWWPKQSTWESSGMFTGYWTPACESWFQGRIKEIETGKAILRNKREWGSSLKRSKRETLQLLAANARLSAEFLEQHRLPSSSEPII</sequence>
<name>A0ACD2ZY27_9AGAR</name>
<proteinExistence type="predicted"/>
<dbReference type="Proteomes" id="UP000308600">
    <property type="component" value="Unassembled WGS sequence"/>
</dbReference>
<accession>A0ACD2ZY27</accession>
<evidence type="ECO:0000313" key="1">
    <source>
        <dbReference type="EMBL" id="TFK58040.1"/>
    </source>
</evidence>